<dbReference type="Gramene" id="KRH25314">
    <property type="protein sequence ID" value="KRH25314"/>
    <property type="gene ID" value="GLYMA_12G094300"/>
</dbReference>
<name>A0A0R0HA86_SOYBN</name>
<dbReference type="InterPro" id="IPR000185">
    <property type="entry name" value="SecA"/>
</dbReference>
<dbReference type="Pfam" id="PF01043">
    <property type="entry name" value="SecA_PP_bind"/>
    <property type="match status" value="1"/>
</dbReference>
<dbReference type="OrthoDB" id="27934at2759"/>
<accession>A0A0R0HA86</accession>
<proteinExistence type="predicted"/>
<dbReference type="InterPro" id="IPR036670">
    <property type="entry name" value="SecA_X-link_sf"/>
</dbReference>
<dbReference type="STRING" id="3847.A0A0R0HA86"/>
<dbReference type="InterPro" id="IPR011130">
    <property type="entry name" value="SecA_preprotein_X-link_dom"/>
</dbReference>
<keyword evidence="4" id="KW-1185">Reference proteome</keyword>
<dbReference type="PROSITE" id="PS51196">
    <property type="entry name" value="SECA_MOTOR_DEAD"/>
    <property type="match status" value="1"/>
</dbReference>
<organism evidence="2">
    <name type="scientific">Glycine max</name>
    <name type="common">Soybean</name>
    <name type="synonym">Glycine hispida</name>
    <dbReference type="NCBI Taxonomy" id="3847"/>
    <lineage>
        <taxon>Eukaryota</taxon>
        <taxon>Viridiplantae</taxon>
        <taxon>Streptophyta</taxon>
        <taxon>Embryophyta</taxon>
        <taxon>Tracheophyta</taxon>
        <taxon>Spermatophyta</taxon>
        <taxon>Magnoliopsida</taxon>
        <taxon>eudicotyledons</taxon>
        <taxon>Gunneridae</taxon>
        <taxon>Pentapetalae</taxon>
        <taxon>rosids</taxon>
        <taxon>fabids</taxon>
        <taxon>Fabales</taxon>
        <taxon>Fabaceae</taxon>
        <taxon>Papilionoideae</taxon>
        <taxon>50 kb inversion clade</taxon>
        <taxon>NPAAA clade</taxon>
        <taxon>indigoferoid/millettioid clade</taxon>
        <taxon>Phaseoleae</taxon>
        <taxon>Glycine</taxon>
        <taxon>Glycine subgen. Soja</taxon>
    </lineage>
</organism>
<protein>
    <recommendedName>
        <fullName evidence="1">SecA family profile domain-containing protein</fullName>
    </recommendedName>
</protein>
<dbReference type="InParanoid" id="A0A0R0HA86"/>
<dbReference type="GO" id="GO:0006605">
    <property type="term" value="P:protein targeting"/>
    <property type="evidence" value="ECO:0007669"/>
    <property type="project" value="InterPro"/>
</dbReference>
<feature type="domain" description="SecA family profile" evidence="1">
    <location>
        <begin position="1"/>
        <end position="49"/>
    </location>
</feature>
<reference evidence="3" key="2">
    <citation type="submission" date="2018-02" db="UniProtKB">
        <authorList>
            <consortium name="EnsemblPlants"/>
        </authorList>
    </citation>
    <scope>IDENTIFICATION</scope>
    <source>
        <strain evidence="3">Williams 82</strain>
    </source>
</reference>
<dbReference type="PANTHER" id="PTHR30612:SF11">
    <property type="entry name" value="PROTEIN TRANSLOCASE SUBUNIT SECA2, CHLOROPLASTIC"/>
    <property type="match status" value="1"/>
</dbReference>
<evidence type="ECO:0000259" key="1">
    <source>
        <dbReference type="PROSITE" id="PS51196"/>
    </source>
</evidence>
<dbReference type="AlphaFoldDB" id="A0A0R0HA86"/>
<reference evidence="2 3" key="1">
    <citation type="journal article" date="2010" name="Nature">
        <title>Genome sequence of the palaeopolyploid soybean.</title>
        <authorList>
            <person name="Schmutz J."/>
            <person name="Cannon S.B."/>
            <person name="Schlueter J."/>
            <person name="Ma J."/>
            <person name="Mitros T."/>
            <person name="Nelson W."/>
            <person name="Hyten D.L."/>
            <person name="Song Q."/>
            <person name="Thelen J.J."/>
            <person name="Cheng J."/>
            <person name="Xu D."/>
            <person name="Hellsten U."/>
            <person name="May G.D."/>
            <person name="Yu Y."/>
            <person name="Sakurai T."/>
            <person name="Umezawa T."/>
            <person name="Bhattacharyya M.K."/>
            <person name="Sandhu D."/>
            <person name="Valliyodan B."/>
            <person name="Lindquist E."/>
            <person name="Peto M."/>
            <person name="Grant D."/>
            <person name="Shu S."/>
            <person name="Goodstein D."/>
            <person name="Barry K."/>
            <person name="Futrell-Griggs M."/>
            <person name="Abernathy B."/>
            <person name="Du J."/>
            <person name="Tian Z."/>
            <person name="Zhu L."/>
            <person name="Gill N."/>
            <person name="Joshi T."/>
            <person name="Libault M."/>
            <person name="Sethuraman A."/>
            <person name="Zhang X.-C."/>
            <person name="Shinozaki K."/>
            <person name="Nguyen H.T."/>
            <person name="Wing R.A."/>
            <person name="Cregan P."/>
            <person name="Specht J."/>
            <person name="Grimwood J."/>
            <person name="Rokhsar D."/>
            <person name="Stacey G."/>
            <person name="Shoemaker R.C."/>
            <person name="Jackson S.A."/>
        </authorList>
    </citation>
    <scope>NUCLEOTIDE SEQUENCE [LARGE SCALE GENOMIC DNA]</scope>
    <source>
        <strain evidence="3">cv. Williams 82</strain>
        <tissue evidence="2">Callus</tissue>
    </source>
</reference>
<dbReference type="GO" id="GO:0017038">
    <property type="term" value="P:protein import"/>
    <property type="evidence" value="ECO:0007669"/>
    <property type="project" value="InterPro"/>
</dbReference>
<dbReference type="PANTHER" id="PTHR30612">
    <property type="entry name" value="SECA INNER MEMBRANE COMPONENT OF SEC PROTEIN SECRETION SYSTEM"/>
    <property type="match status" value="1"/>
</dbReference>
<evidence type="ECO:0000313" key="2">
    <source>
        <dbReference type="EMBL" id="KRH25314.1"/>
    </source>
</evidence>
<dbReference type="EnsemblPlants" id="KRH25314">
    <property type="protein sequence ID" value="KRH25314"/>
    <property type="gene ID" value="GLYMA_12G094300"/>
</dbReference>
<dbReference type="GO" id="GO:0016020">
    <property type="term" value="C:membrane"/>
    <property type="evidence" value="ECO:0007669"/>
    <property type="project" value="InterPro"/>
</dbReference>
<evidence type="ECO:0000313" key="3">
    <source>
        <dbReference type="EnsemblPlants" id="KRH25314"/>
    </source>
</evidence>
<dbReference type="EMBL" id="CM000845">
    <property type="protein sequence ID" value="KRH25314.1"/>
    <property type="molecule type" value="Genomic_DNA"/>
</dbReference>
<dbReference type="Proteomes" id="UP000008827">
    <property type="component" value="Chromosome 12"/>
</dbReference>
<dbReference type="GO" id="GO:0005524">
    <property type="term" value="F:ATP binding"/>
    <property type="evidence" value="ECO:0007669"/>
    <property type="project" value="InterPro"/>
</dbReference>
<gene>
    <name evidence="2" type="ORF">GLYMA_12G094300</name>
</gene>
<dbReference type="SUPFAM" id="SSF81767">
    <property type="entry name" value="Pre-protein crosslinking domain of SecA"/>
    <property type="match status" value="1"/>
</dbReference>
<dbReference type="SMR" id="A0A0R0HA86"/>
<evidence type="ECO:0000313" key="4">
    <source>
        <dbReference type="Proteomes" id="UP000008827"/>
    </source>
</evidence>
<reference evidence="2" key="3">
    <citation type="submission" date="2018-07" db="EMBL/GenBank/DDBJ databases">
        <title>WGS assembly of Glycine max.</title>
        <authorList>
            <person name="Schmutz J."/>
            <person name="Cannon S."/>
            <person name="Schlueter J."/>
            <person name="Ma J."/>
            <person name="Mitros T."/>
            <person name="Nelson W."/>
            <person name="Hyten D."/>
            <person name="Song Q."/>
            <person name="Thelen J."/>
            <person name="Cheng J."/>
            <person name="Xu D."/>
            <person name="Hellsten U."/>
            <person name="May G."/>
            <person name="Yu Y."/>
            <person name="Sakurai T."/>
            <person name="Umezawa T."/>
            <person name="Bhattacharyya M."/>
            <person name="Sandhu D."/>
            <person name="Valliyodan B."/>
            <person name="Lindquist E."/>
            <person name="Peto M."/>
            <person name="Grant D."/>
            <person name="Shu S."/>
            <person name="Goodstein D."/>
            <person name="Barry K."/>
            <person name="Futrell-Griggs M."/>
            <person name="Abernathy B."/>
            <person name="Du J."/>
            <person name="Tian Z."/>
            <person name="Zhu L."/>
            <person name="Gill N."/>
            <person name="Joshi T."/>
            <person name="Libault M."/>
            <person name="Sethuraman A."/>
            <person name="Zhang X."/>
            <person name="Shinozaki K."/>
            <person name="Nguyen H."/>
            <person name="Wing R."/>
            <person name="Cregan P."/>
            <person name="Specht J."/>
            <person name="Grimwood J."/>
            <person name="Rokhsar D."/>
            <person name="Stacey G."/>
            <person name="Shoemaker R."/>
            <person name="Jackson S."/>
        </authorList>
    </citation>
    <scope>NUCLEOTIDE SEQUENCE</scope>
    <source>
        <tissue evidence="2">Callus</tissue>
    </source>
</reference>
<dbReference type="GO" id="GO:0006886">
    <property type="term" value="P:intracellular protein transport"/>
    <property type="evidence" value="ECO:0007669"/>
    <property type="project" value="InterPro"/>
</dbReference>
<sequence length="49" mass="5592">MMNIILKISQLAGRVEEKRRWSEGIHQTVEAKEGLKIQADSIVVAHITY</sequence>
<dbReference type="Gene3D" id="3.90.1440.10">
    <property type="entry name" value="SecA, preprotein cross-linking domain"/>
    <property type="match status" value="1"/>
</dbReference>
<dbReference type="InterPro" id="IPR014018">
    <property type="entry name" value="SecA_motor_DEAD"/>
</dbReference>